<name>N1R7W8_FUSC4</name>
<dbReference type="AlphaFoldDB" id="N1R7W8"/>
<dbReference type="EMBL" id="KB726996">
    <property type="protein sequence ID" value="EMT61174.1"/>
    <property type="molecule type" value="Genomic_DNA"/>
</dbReference>
<sequence>MRWESEWRCRGGNGRAAKKQNKSRQTKTGSLLESAVTSLHITSHLHLENAKMPTALTKSSSGKMPRAIVRERQLCRAKLEWSTHRDCFGELECRFRGNSSSITTIQYIFNRFQLKLQSMLPIFKLKPENWIYQSLMVPELWIHGDISKGLVHCPPR</sequence>
<accession>N1R7W8</accession>
<evidence type="ECO:0000313" key="2">
    <source>
        <dbReference type="Proteomes" id="UP000016929"/>
    </source>
</evidence>
<keyword evidence="2" id="KW-1185">Reference proteome</keyword>
<protein>
    <submittedName>
        <fullName evidence="1">Uncharacterized protein</fullName>
    </submittedName>
</protein>
<dbReference type="HOGENOM" id="CLU_1686629_0_0_1"/>
<evidence type="ECO:0000313" key="1">
    <source>
        <dbReference type="EMBL" id="EMT61174.1"/>
    </source>
</evidence>
<reference evidence="2" key="1">
    <citation type="submission" date="2012-09" db="EMBL/GenBank/DDBJ databases">
        <title>Genome sequencing and comparative transcriptomics of race 1 and race 4 of banana pathogen: Fusarium oxysporum f. sp. cubense.</title>
        <authorList>
            <person name="Fang X."/>
            <person name="Huang J."/>
        </authorList>
    </citation>
    <scope>NUCLEOTIDE SEQUENCE [LARGE SCALE GENOMIC DNA]</scope>
    <source>
        <strain evidence="2">race 4</strain>
    </source>
</reference>
<organism evidence="1 2">
    <name type="scientific">Fusarium oxysporum f. sp. cubense (strain race 4)</name>
    <name type="common">Panama disease fungus</name>
    <dbReference type="NCBI Taxonomy" id="2502994"/>
    <lineage>
        <taxon>Eukaryota</taxon>
        <taxon>Fungi</taxon>
        <taxon>Dikarya</taxon>
        <taxon>Ascomycota</taxon>
        <taxon>Pezizomycotina</taxon>
        <taxon>Sordariomycetes</taxon>
        <taxon>Hypocreomycetidae</taxon>
        <taxon>Hypocreales</taxon>
        <taxon>Nectriaceae</taxon>
        <taxon>Fusarium</taxon>
        <taxon>Fusarium oxysporum species complex</taxon>
    </lineage>
</organism>
<reference evidence="2" key="2">
    <citation type="journal article" date="2014" name="PLoS ONE">
        <title>Genome and Transcriptome Analysis of the Fungal Pathogen Fusarium oxysporum f. sp. cubense Causing Banana Vascular Wilt Disease.</title>
        <authorList>
            <person name="Guo L."/>
            <person name="Han L."/>
            <person name="Yang L."/>
            <person name="Zeng H."/>
            <person name="Fan D."/>
            <person name="Zhu Y."/>
            <person name="Feng Y."/>
            <person name="Wang G."/>
            <person name="Peng C."/>
            <person name="Jiang X."/>
            <person name="Zhou D."/>
            <person name="Ni P."/>
            <person name="Liang C."/>
            <person name="Liu L."/>
            <person name="Wang J."/>
            <person name="Mao C."/>
            <person name="Fang X."/>
            <person name="Peng M."/>
            <person name="Huang J."/>
        </authorList>
    </citation>
    <scope>NUCLEOTIDE SEQUENCE [LARGE SCALE GENOMIC DNA]</scope>
    <source>
        <strain evidence="2">race 4</strain>
    </source>
</reference>
<proteinExistence type="predicted"/>
<dbReference type="Proteomes" id="UP000016929">
    <property type="component" value="Unassembled WGS sequence"/>
</dbReference>
<gene>
    <name evidence="1" type="ORF">FOC4_g10014223</name>
</gene>